<evidence type="ECO:0000256" key="1">
    <source>
        <dbReference type="ARBA" id="ARBA00008710"/>
    </source>
</evidence>
<evidence type="ECO:0000256" key="2">
    <source>
        <dbReference type="ARBA" id="ARBA00049106"/>
    </source>
</evidence>
<dbReference type="NCBIfam" id="TIGR00026">
    <property type="entry name" value="hi_GC_TIGR00026"/>
    <property type="match status" value="1"/>
</dbReference>
<dbReference type="PANTHER" id="PTHR39428">
    <property type="entry name" value="F420H(2)-DEPENDENT QUINONE REDUCTASE RV1261C"/>
    <property type="match status" value="1"/>
</dbReference>
<dbReference type="Gene3D" id="2.30.110.10">
    <property type="entry name" value="Electron Transport, Fmn-binding Protein, Chain A"/>
    <property type="match status" value="1"/>
</dbReference>
<dbReference type="InterPro" id="IPR012349">
    <property type="entry name" value="Split_barrel_FMN-bd"/>
</dbReference>
<gene>
    <name evidence="3" type="ORF">UFOPK1493_00545</name>
</gene>
<evidence type="ECO:0000313" key="3">
    <source>
        <dbReference type="EMBL" id="CAB4544414.1"/>
    </source>
</evidence>
<dbReference type="InterPro" id="IPR004378">
    <property type="entry name" value="F420H2_quin_Rdtase"/>
</dbReference>
<dbReference type="Pfam" id="PF04075">
    <property type="entry name" value="F420H2_quin_red"/>
    <property type="match status" value="1"/>
</dbReference>
<proteinExistence type="inferred from homology"/>
<dbReference type="EMBL" id="CAEZSR010000011">
    <property type="protein sequence ID" value="CAB4544414.1"/>
    <property type="molecule type" value="Genomic_DNA"/>
</dbReference>
<reference evidence="3" key="1">
    <citation type="submission" date="2020-05" db="EMBL/GenBank/DDBJ databases">
        <authorList>
            <person name="Chiriac C."/>
            <person name="Salcher M."/>
            <person name="Ghai R."/>
            <person name="Kavagutti S V."/>
        </authorList>
    </citation>
    <scope>NUCLEOTIDE SEQUENCE</scope>
</reference>
<dbReference type="GO" id="GO:0005886">
    <property type="term" value="C:plasma membrane"/>
    <property type="evidence" value="ECO:0007669"/>
    <property type="project" value="TreeGrafter"/>
</dbReference>
<organism evidence="3">
    <name type="scientific">freshwater metagenome</name>
    <dbReference type="NCBI Taxonomy" id="449393"/>
    <lineage>
        <taxon>unclassified sequences</taxon>
        <taxon>metagenomes</taxon>
        <taxon>ecological metagenomes</taxon>
    </lineage>
</organism>
<protein>
    <submittedName>
        <fullName evidence="3">Unannotated protein</fullName>
    </submittedName>
</protein>
<dbReference type="GO" id="GO:0016491">
    <property type="term" value="F:oxidoreductase activity"/>
    <property type="evidence" value="ECO:0007669"/>
    <property type="project" value="InterPro"/>
</dbReference>
<comment type="similarity">
    <text evidence="1">Belongs to the F420H(2)-dependent quinone reductase family.</text>
</comment>
<dbReference type="GO" id="GO:0070967">
    <property type="term" value="F:coenzyme F420 binding"/>
    <property type="evidence" value="ECO:0007669"/>
    <property type="project" value="TreeGrafter"/>
</dbReference>
<comment type="catalytic activity">
    <reaction evidence="2">
        <text>oxidized coenzyme F420-(gamma-L-Glu)(n) + a quinol + H(+) = reduced coenzyme F420-(gamma-L-Glu)(n) + a quinone</text>
        <dbReference type="Rhea" id="RHEA:39663"/>
        <dbReference type="Rhea" id="RHEA-COMP:12939"/>
        <dbReference type="Rhea" id="RHEA-COMP:14378"/>
        <dbReference type="ChEBI" id="CHEBI:15378"/>
        <dbReference type="ChEBI" id="CHEBI:24646"/>
        <dbReference type="ChEBI" id="CHEBI:132124"/>
        <dbReference type="ChEBI" id="CHEBI:133980"/>
        <dbReference type="ChEBI" id="CHEBI:139511"/>
    </reaction>
</comment>
<accession>A0A6J6BZX3</accession>
<dbReference type="PANTHER" id="PTHR39428:SF1">
    <property type="entry name" value="F420H(2)-DEPENDENT QUINONE REDUCTASE RV1261C"/>
    <property type="match status" value="1"/>
</dbReference>
<dbReference type="AlphaFoldDB" id="A0A6J6BZX3"/>
<name>A0A6J6BZX3_9ZZZZ</name>
<sequence>MSDERDEFNAKVIAEFRANQGVCGGFFEGKPMVLVTHIGAKTGTRRTTPLVCSVDRVAGTDRIVIIASMGGAPTNPAWYHNLVAHPEVTVEFGTETFTARAVEQHGDERRRLYDQQAATMPFFHDYQARTERTIPVFVLERAAA</sequence>